<dbReference type="InterPro" id="IPR012677">
    <property type="entry name" value="Nucleotide-bd_a/b_plait_sf"/>
</dbReference>
<dbReference type="Gene3D" id="2.40.290.10">
    <property type="match status" value="1"/>
</dbReference>
<feature type="compositionally biased region" description="Low complexity" evidence="7">
    <location>
        <begin position="748"/>
        <end position="760"/>
    </location>
</feature>
<dbReference type="GO" id="GO:0005634">
    <property type="term" value="C:nucleus"/>
    <property type="evidence" value="ECO:0007669"/>
    <property type="project" value="UniProtKB-SubCell"/>
</dbReference>
<dbReference type="Pfam" id="PF07744">
    <property type="entry name" value="SPOC"/>
    <property type="match status" value="1"/>
</dbReference>
<feature type="domain" description="RRM" evidence="8">
    <location>
        <begin position="263"/>
        <end position="341"/>
    </location>
</feature>
<feature type="region of interest" description="Disordered" evidence="7">
    <location>
        <begin position="341"/>
        <end position="366"/>
    </location>
</feature>
<evidence type="ECO:0000259" key="8">
    <source>
        <dbReference type="PROSITE" id="PS50102"/>
    </source>
</evidence>
<dbReference type="Gene3D" id="3.30.70.330">
    <property type="match status" value="2"/>
</dbReference>
<dbReference type="InterPro" id="IPR012921">
    <property type="entry name" value="SPOC_C"/>
</dbReference>
<sequence length="1018" mass="111353">MSDSQDTTANCSSSEIHETRGKKREHEESDEEGEVKDTGGQELKLRQDAKRSQTQRTGQPISFAEPEPGLELDANYMAQMEQYTMRRPGPPPGVMQQDSSMKEVEPCYAPPVDYSREDFRREFRGGGDRFRGYGRRGGFNGRRGHHDSGGMPMHGFIPKEMVSSPRDHPDHFRRNSRSPTGFRRFGAERDERPYMGEGRPGQYHTPYPGRDMWREHEGYREMSPDLNGSHRDSPPRFMPYGGHRDHAPGMYEGSFHRREARSKTLVITNLPQNISPDRVKDAIFLEAKRHGRIINLSLQPRGPDFVAYLTYVDPDKAEAARRYLDRILLFDTRIEVSIEPPFQAPGPHIPEQQFARRKHDSSSFDDLDDPNATCRISILGADENVQEVDILPALRPFGSIENIQIQRMNGNASIDVKLRSLTCAIRAKKELDGQVLPGFSAPSKVEFSMGQPSHELWLGSVHPTVTEAMIRQELDAFGPLRDVKLLRGSKSAFVSFASTQVAEEAARYIRGRTLGGTVWRVKVDFWERNVDRPFFRGPGAPPLEQDRDFHPAGGARPPKFQRVPAHGGAVGGAGEVTIVVSTDHLLSDKVLATHFQQFGKVSKIEKDPNGLRAKVMFAKQEFGLAAVHCAPEIRDQRISLGIVKVELETENSAANSSANLWNYPPSVPSVPPAPSAPVLAPTPSHPLVPATVPSSASTPAATAPSQSPAQPEASAAPPVGHVAASQNVSYASAGGEGGAEAAAAAAAPTSSFPSSASFSERSSELPKSQGEVSGLEAEPPRSEESHIEAASSSSNDHAKVPAFASGAAPRPSNPPPSTPTRKESSEDAREEGSGGASAPGEKKEEGLLSRPPCWQGRVVMKTQSASVRMQDLLQGQGNPIVKFLPDRLVVTQRMRLETEQVQLFSDRINESLKSNCSSKPSFAIFLIRPPDEEEEADSANIRAQFSKNFVRYFMERNAAGVVSLDGAGGGEGEGGGNFQGLLYLFPPCVFVDVFLSQNVPDLKLSKDNSFLLGVVLRS</sequence>
<dbReference type="Pfam" id="PF00076">
    <property type="entry name" value="RRM_1"/>
    <property type="match status" value="1"/>
</dbReference>
<dbReference type="PROSITE" id="PS50102">
    <property type="entry name" value="RRM"/>
    <property type="match status" value="2"/>
</dbReference>
<feature type="compositionally biased region" description="Polar residues" evidence="7">
    <location>
        <begin position="1"/>
        <end position="14"/>
    </location>
</feature>
<feature type="region of interest" description="Disordered" evidence="7">
    <location>
        <begin position="1"/>
        <end position="73"/>
    </location>
</feature>
<evidence type="ECO:0000256" key="6">
    <source>
        <dbReference type="PROSITE-ProRule" id="PRU00176"/>
    </source>
</evidence>
<feature type="region of interest" description="Disordered" evidence="7">
    <location>
        <begin position="748"/>
        <end position="850"/>
    </location>
</feature>
<keyword evidence="4 6" id="KW-0694">RNA-binding</keyword>
<feature type="region of interest" description="Disordered" evidence="7">
    <location>
        <begin position="670"/>
        <end position="718"/>
    </location>
</feature>
<evidence type="ECO:0000256" key="5">
    <source>
        <dbReference type="ARBA" id="ARBA00023242"/>
    </source>
</evidence>
<dbReference type="InterPro" id="IPR035979">
    <property type="entry name" value="RBD_domain_sf"/>
</dbReference>
<evidence type="ECO:0000256" key="1">
    <source>
        <dbReference type="ARBA" id="ARBA00004123"/>
    </source>
</evidence>
<dbReference type="PANTHER" id="PTHR23189">
    <property type="entry name" value="RNA RECOGNITION MOTIF-CONTAINING"/>
    <property type="match status" value="1"/>
</dbReference>
<dbReference type="PROSITE" id="PS50917">
    <property type="entry name" value="SPOC"/>
    <property type="match status" value="1"/>
</dbReference>
<evidence type="ECO:0000256" key="4">
    <source>
        <dbReference type="ARBA" id="ARBA00022884"/>
    </source>
</evidence>
<accession>A0A6U5YBI6</accession>
<evidence type="ECO:0008006" key="12">
    <source>
        <dbReference type="Google" id="ProtNLM"/>
    </source>
</evidence>
<evidence type="ECO:0000256" key="7">
    <source>
        <dbReference type="SAM" id="MobiDB-lite"/>
    </source>
</evidence>
<dbReference type="InterPro" id="IPR000504">
    <property type="entry name" value="RRM_dom"/>
</dbReference>
<dbReference type="GO" id="GO:0003723">
    <property type="term" value="F:RNA binding"/>
    <property type="evidence" value="ECO:0007669"/>
    <property type="project" value="UniProtKB-UniRule"/>
</dbReference>
<proteinExistence type="inferred from homology"/>
<comment type="subcellular location">
    <subcellularLocation>
        <location evidence="1">Nucleus</location>
    </subcellularLocation>
</comment>
<evidence type="ECO:0000256" key="2">
    <source>
        <dbReference type="ARBA" id="ARBA00005387"/>
    </source>
</evidence>
<evidence type="ECO:0000256" key="3">
    <source>
        <dbReference type="ARBA" id="ARBA00022553"/>
    </source>
</evidence>
<keyword evidence="5" id="KW-0539">Nucleus</keyword>
<dbReference type="SUPFAM" id="SSF54928">
    <property type="entry name" value="RNA-binding domain, RBD"/>
    <property type="match status" value="3"/>
</dbReference>
<dbReference type="EMBL" id="HBKN01012041">
    <property type="protein sequence ID" value="CAE2282843.1"/>
    <property type="molecule type" value="Transcribed_RNA"/>
</dbReference>
<feature type="compositionally biased region" description="Basic and acidic residues" evidence="7">
    <location>
        <begin position="15"/>
        <end position="27"/>
    </location>
</feature>
<feature type="compositionally biased region" description="Basic and acidic residues" evidence="7">
    <location>
        <begin position="778"/>
        <end position="787"/>
    </location>
</feature>
<dbReference type="EMBL" id="HBKN01012042">
    <property type="protein sequence ID" value="CAE2282846.1"/>
    <property type="molecule type" value="Transcribed_RNA"/>
</dbReference>
<gene>
    <name evidence="10" type="ORF">GTHE00462_LOCUS9426</name>
    <name evidence="11" type="ORF">GTHE00462_LOCUS9427</name>
</gene>
<comment type="similarity">
    <text evidence="2">Belongs to the RRM Spen family.</text>
</comment>
<dbReference type="InterPro" id="IPR010912">
    <property type="entry name" value="SPOC_met"/>
</dbReference>
<protein>
    <recommendedName>
        <fullName evidence="12">RRM domain-containing protein</fullName>
    </recommendedName>
</protein>
<evidence type="ECO:0000259" key="9">
    <source>
        <dbReference type="PROSITE" id="PS50917"/>
    </source>
</evidence>
<organism evidence="11">
    <name type="scientific">Guillardia theta</name>
    <name type="common">Cryptophyte</name>
    <name type="synonym">Cryptomonas phi</name>
    <dbReference type="NCBI Taxonomy" id="55529"/>
    <lineage>
        <taxon>Eukaryota</taxon>
        <taxon>Cryptophyceae</taxon>
        <taxon>Pyrenomonadales</taxon>
        <taxon>Geminigeraceae</taxon>
        <taxon>Guillardia</taxon>
    </lineage>
</organism>
<evidence type="ECO:0000313" key="10">
    <source>
        <dbReference type="EMBL" id="CAE2282843.1"/>
    </source>
</evidence>
<feature type="region of interest" description="Disordered" evidence="7">
    <location>
        <begin position="163"/>
        <end position="184"/>
    </location>
</feature>
<feature type="domain" description="SPOC" evidence="9">
    <location>
        <begin position="843"/>
        <end position="1018"/>
    </location>
</feature>
<feature type="compositionally biased region" description="Low complexity" evidence="7">
    <location>
        <begin position="676"/>
        <end position="718"/>
    </location>
</feature>
<feature type="compositionally biased region" description="Basic and acidic residues" evidence="7">
    <location>
        <begin position="35"/>
        <end position="51"/>
    </location>
</feature>
<dbReference type="SMART" id="SM00360">
    <property type="entry name" value="RRM"/>
    <property type="match status" value="3"/>
</dbReference>
<dbReference type="SUPFAM" id="SSF100939">
    <property type="entry name" value="SPOC domain-like"/>
    <property type="match status" value="1"/>
</dbReference>
<evidence type="ECO:0000313" key="11">
    <source>
        <dbReference type="EMBL" id="CAE2282846.1"/>
    </source>
</evidence>
<feature type="region of interest" description="Disordered" evidence="7">
    <location>
        <begin position="536"/>
        <end position="557"/>
    </location>
</feature>
<dbReference type="AlphaFoldDB" id="A0A6U5YBI6"/>
<reference evidence="11" key="1">
    <citation type="submission" date="2021-01" db="EMBL/GenBank/DDBJ databases">
        <authorList>
            <person name="Corre E."/>
            <person name="Pelletier E."/>
            <person name="Niang G."/>
            <person name="Scheremetjew M."/>
            <person name="Finn R."/>
            <person name="Kale V."/>
            <person name="Holt S."/>
            <person name="Cochrane G."/>
            <person name="Meng A."/>
            <person name="Brown T."/>
            <person name="Cohen L."/>
        </authorList>
    </citation>
    <scope>NUCLEOTIDE SEQUENCE</scope>
    <source>
        <strain evidence="11">CCMP 2712</strain>
    </source>
</reference>
<dbReference type="InterPro" id="IPR016194">
    <property type="entry name" value="SPOC-like_C_dom_sf"/>
</dbReference>
<feature type="compositionally biased region" description="Basic and acidic residues" evidence="7">
    <location>
        <begin position="820"/>
        <end position="832"/>
    </location>
</feature>
<feature type="domain" description="RRM" evidence="8">
    <location>
        <begin position="454"/>
        <end position="528"/>
    </location>
</feature>
<name>A0A6U5YBI6_GUITH</name>
<keyword evidence="3" id="KW-0597">Phosphoprotein</keyword>